<proteinExistence type="predicted"/>
<dbReference type="OrthoDB" id="9779267at2"/>
<protein>
    <recommendedName>
        <fullName evidence="3">TetR family transcriptional regulator</fullName>
    </recommendedName>
</protein>
<evidence type="ECO:0000313" key="2">
    <source>
        <dbReference type="Proteomes" id="UP000438448"/>
    </source>
</evidence>
<evidence type="ECO:0008006" key="3">
    <source>
        <dbReference type="Google" id="ProtNLM"/>
    </source>
</evidence>
<sequence>MREYILDIARELRSTRSDSTIDEIAATAGLDSSHIHDYFRGMNDVRDALSAGIPVAAGAVAL</sequence>
<dbReference type="EMBL" id="WEGK01000003">
    <property type="protein sequence ID" value="MQY18543.1"/>
    <property type="molecule type" value="Genomic_DNA"/>
</dbReference>
<dbReference type="AlphaFoldDB" id="A0A7K0CYJ7"/>
<dbReference type="Proteomes" id="UP000438448">
    <property type="component" value="Unassembled WGS sequence"/>
</dbReference>
<keyword evidence="2" id="KW-1185">Reference proteome</keyword>
<reference evidence="1 2" key="1">
    <citation type="submission" date="2019-10" db="EMBL/GenBank/DDBJ databases">
        <title>Nocardia macrotermitis sp. nov. and Nocardia aurantia sp. nov., isolated from the gut of fungus growing-termite Macrotermes natalensis.</title>
        <authorList>
            <person name="Benndorf R."/>
            <person name="Schwitalla J."/>
            <person name="Martin K."/>
            <person name="De Beer W."/>
            <person name="Kaster A.-K."/>
            <person name="Vollmers J."/>
            <person name="Poulsen M."/>
            <person name="Beemelmanns C."/>
        </authorList>
    </citation>
    <scope>NUCLEOTIDE SEQUENCE [LARGE SCALE GENOMIC DNA]</scope>
    <source>
        <strain evidence="1 2">RB20</strain>
    </source>
</reference>
<dbReference type="SUPFAM" id="SSF46689">
    <property type="entry name" value="Homeodomain-like"/>
    <property type="match status" value="1"/>
</dbReference>
<dbReference type="Gene3D" id="1.10.357.10">
    <property type="entry name" value="Tetracycline Repressor, domain 2"/>
    <property type="match status" value="1"/>
</dbReference>
<organism evidence="1 2">
    <name type="scientific">Nocardia macrotermitis</name>
    <dbReference type="NCBI Taxonomy" id="2585198"/>
    <lineage>
        <taxon>Bacteria</taxon>
        <taxon>Bacillati</taxon>
        <taxon>Actinomycetota</taxon>
        <taxon>Actinomycetes</taxon>
        <taxon>Mycobacteriales</taxon>
        <taxon>Nocardiaceae</taxon>
        <taxon>Nocardia</taxon>
    </lineage>
</organism>
<gene>
    <name evidence="1" type="ORF">NRB20_16220</name>
</gene>
<evidence type="ECO:0000313" key="1">
    <source>
        <dbReference type="EMBL" id="MQY18543.1"/>
    </source>
</evidence>
<dbReference type="InterPro" id="IPR009057">
    <property type="entry name" value="Homeodomain-like_sf"/>
</dbReference>
<name>A0A7K0CYJ7_9NOCA</name>
<comment type="caution">
    <text evidence="1">The sequence shown here is derived from an EMBL/GenBank/DDBJ whole genome shotgun (WGS) entry which is preliminary data.</text>
</comment>
<accession>A0A7K0CYJ7</accession>
<dbReference type="RefSeq" id="WP_153409064.1">
    <property type="nucleotide sequence ID" value="NZ_WEGK01000003.1"/>
</dbReference>